<evidence type="ECO:0000259" key="1">
    <source>
        <dbReference type="PROSITE" id="PS50112"/>
    </source>
</evidence>
<dbReference type="PANTHER" id="PTHR44757">
    <property type="entry name" value="DIGUANYLATE CYCLASE DGCP"/>
    <property type="match status" value="1"/>
</dbReference>
<comment type="caution">
    <text evidence="3">The sequence shown here is derived from an EMBL/GenBank/DDBJ whole genome shotgun (WGS) entry which is preliminary data.</text>
</comment>
<dbReference type="SUPFAM" id="SSF55073">
    <property type="entry name" value="Nucleotide cyclase"/>
    <property type="match status" value="1"/>
</dbReference>
<evidence type="ECO:0000259" key="2">
    <source>
        <dbReference type="PROSITE" id="PS50887"/>
    </source>
</evidence>
<dbReference type="PANTHER" id="PTHR44757:SF2">
    <property type="entry name" value="BIOFILM ARCHITECTURE MAINTENANCE PROTEIN MBAA"/>
    <property type="match status" value="1"/>
</dbReference>
<reference evidence="3" key="2">
    <citation type="journal article" date="2021" name="PeerJ">
        <title>Extensive microbial diversity within the chicken gut microbiome revealed by metagenomics and culture.</title>
        <authorList>
            <person name="Gilroy R."/>
            <person name="Ravi A."/>
            <person name="Getino M."/>
            <person name="Pursley I."/>
            <person name="Horton D.L."/>
            <person name="Alikhan N.F."/>
            <person name="Baker D."/>
            <person name="Gharbi K."/>
            <person name="Hall N."/>
            <person name="Watson M."/>
            <person name="Adriaenssens E.M."/>
            <person name="Foster-Nyarko E."/>
            <person name="Jarju S."/>
            <person name="Secka A."/>
            <person name="Antonio M."/>
            <person name="Oren A."/>
            <person name="Chaudhuri R.R."/>
            <person name="La Ragione R."/>
            <person name="Hildebrand F."/>
            <person name="Pallen M.J."/>
        </authorList>
    </citation>
    <scope>NUCLEOTIDE SEQUENCE</scope>
    <source>
        <strain evidence="3">ChiW17-6978</strain>
    </source>
</reference>
<feature type="domain" description="GGDEF" evidence="2">
    <location>
        <begin position="152"/>
        <end position="271"/>
    </location>
</feature>
<accession>A0A9D1KK04</accession>
<dbReference type="Proteomes" id="UP000886758">
    <property type="component" value="Unassembled WGS sequence"/>
</dbReference>
<gene>
    <name evidence="3" type="ORF">IAD46_02210</name>
</gene>
<dbReference type="InterPro" id="IPR052155">
    <property type="entry name" value="Biofilm_reg_signaling"/>
</dbReference>
<dbReference type="CDD" id="cd00130">
    <property type="entry name" value="PAS"/>
    <property type="match status" value="1"/>
</dbReference>
<dbReference type="InterPro" id="IPR043128">
    <property type="entry name" value="Rev_trsase/Diguanyl_cyclase"/>
</dbReference>
<dbReference type="InterPro" id="IPR000160">
    <property type="entry name" value="GGDEF_dom"/>
</dbReference>
<dbReference type="Pfam" id="PF00990">
    <property type="entry name" value="GGDEF"/>
    <property type="match status" value="1"/>
</dbReference>
<reference evidence="3" key="1">
    <citation type="submission" date="2020-10" db="EMBL/GenBank/DDBJ databases">
        <authorList>
            <person name="Gilroy R."/>
        </authorList>
    </citation>
    <scope>NUCLEOTIDE SEQUENCE</scope>
    <source>
        <strain evidence="3">ChiW17-6978</strain>
    </source>
</reference>
<evidence type="ECO:0000313" key="4">
    <source>
        <dbReference type="Proteomes" id="UP000886758"/>
    </source>
</evidence>
<dbReference type="Pfam" id="PF13426">
    <property type="entry name" value="PAS_9"/>
    <property type="match status" value="1"/>
</dbReference>
<dbReference type="InterPro" id="IPR029787">
    <property type="entry name" value="Nucleotide_cyclase"/>
</dbReference>
<dbReference type="PROSITE" id="PS50112">
    <property type="entry name" value="PAS"/>
    <property type="match status" value="1"/>
</dbReference>
<organism evidence="3 4">
    <name type="scientific">Candidatus Pelethenecus faecipullorum</name>
    <dbReference type="NCBI Taxonomy" id="2840900"/>
    <lineage>
        <taxon>Bacteria</taxon>
        <taxon>Bacillati</taxon>
        <taxon>Mycoplasmatota</taxon>
        <taxon>Mollicutes</taxon>
        <taxon>Candidatus Pelethenecus</taxon>
    </lineage>
</organism>
<dbReference type="EMBL" id="DVLF01000071">
    <property type="protein sequence ID" value="HIT49819.1"/>
    <property type="molecule type" value="Genomic_DNA"/>
</dbReference>
<dbReference type="PROSITE" id="PS50887">
    <property type="entry name" value="GGDEF"/>
    <property type="match status" value="1"/>
</dbReference>
<evidence type="ECO:0000313" key="3">
    <source>
        <dbReference type="EMBL" id="HIT49819.1"/>
    </source>
</evidence>
<dbReference type="Gene3D" id="3.30.450.20">
    <property type="entry name" value="PAS domain"/>
    <property type="match status" value="1"/>
</dbReference>
<dbReference type="InterPro" id="IPR035965">
    <property type="entry name" value="PAS-like_dom_sf"/>
</dbReference>
<protein>
    <submittedName>
        <fullName evidence="3">Diguanylate cyclase</fullName>
    </submittedName>
</protein>
<sequence length="271" mass="31504">MELQYFLDCIPNALFIVRPISDKDFEYVYVNKAFCLLIGRDKEELVGKTYSTFFDSGEECWFKAFVQTVKTNRISYFEADSNVIKKHLFAQLFPVEEDCCGCMIHHFEEVSVKIKFLQEQATLLQHAYKDDLTGFYNHNSLKEFAKTLKENQNIGIAFLDLYNLKITNNLYGHHTGNLKIKELATLMQKHFKRYTLFRIGGDEFLAIGLNSKANVFLKTCENVKKQLEKNHLATIGYAYFETLKNLNEGIKLCENEMNQHKLKLDAEGSIR</sequence>
<dbReference type="AlphaFoldDB" id="A0A9D1KK04"/>
<name>A0A9D1KK04_9MOLU</name>
<dbReference type="InterPro" id="IPR000014">
    <property type="entry name" value="PAS"/>
</dbReference>
<dbReference type="Gene3D" id="3.30.70.270">
    <property type="match status" value="1"/>
</dbReference>
<feature type="domain" description="PAS" evidence="1">
    <location>
        <begin position="1"/>
        <end position="49"/>
    </location>
</feature>
<dbReference type="SMART" id="SM00267">
    <property type="entry name" value="GGDEF"/>
    <property type="match status" value="1"/>
</dbReference>
<dbReference type="SUPFAM" id="SSF55785">
    <property type="entry name" value="PYP-like sensor domain (PAS domain)"/>
    <property type="match status" value="1"/>
</dbReference>
<proteinExistence type="predicted"/>
<dbReference type="NCBIfam" id="TIGR00254">
    <property type="entry name" value="GGDEF"/>
    <property type="match status" value="1"/>
</dbReference>
<dbReference type="SMART" id="SM00091">
    <property type="entry name" value="PAS"/>
    <property type="match status" value="1"/>
</dbReference>